<dbReference type="RefSeq" id="XP_056046020.1">
    <property type="nucleotide sequence ID" value="XM_056191154.1"/>
</dbReference>
<dbReference type="PANTHER" id="PTHR28173">
    <property type="entry name" value="RIBONUCLEASES P/MRP PROTEIN SUBUNIT POP8"/>
    <property type="match status" value="1"/>
</dbReference>
<evidence type="ECO:0000256" key="1">
    <source>
        <dbReference type="SAM" id="MobiDB-lite"/>
    </source>
</evidence>
<dbReference type="Proteomes" id="UP001217417">
    <property type="component" value="Unassembled WGS sequence"/>
</dbReference>
<feature type="domain" description="Ribonucleases P/MRP subunit Pop8-like" evidence="2">
    <location>
        <begin position="141"/>
        <end position="219"/>
    </location>
</feature>
<accession>A0AAD7QWH9</accession>
<name>A0AAD7QWH9_9ASCO</name>
<dbReference type="Pfam" id="PF20976">
    <property type="entry name" value="Pop8"/>
    <property type="match status" value="1"/>
</dbReference>
<reference evidence="3" key="1">
    <citation type="submission" date="2023-03" db="EMBL/GenBank/DDBJ databases">
        <title>Near-Complete genome sequence of Lipomyces tetrasporous NRRL Y-64009, an oleaginous yeast capable of growing on lignocellulosic hydrolysates.</title>
        <authorList>
            <consortium name="Lawrence Berkeley National Laboratory"/>
            <person name="Jagtap S.S."/>
            <person name="Liu J.-J."/>
            <person name="Walukiewicz H.E."/>
            <person name="Pangilinan J."/>
            <person name="Lipzen A."/>
            <person name="Ahrendt S."/>
            <person name="Koriabine M."/>
            <person name="Cobaugh K."/>
            <person name="Salamov A."/>
            <person name="Yoshinaga Y."/>
            <person name="Ng V."/>
            <person name="Daum C."/>
            <person name="Grigoriev I.V."/>
            <person name="Slininger P.J."/>
            <person name="Dien B.S."/>
            <person name="Jin Y.-S."/>
            <person name="Rao C.V."/>
        </authorList>
    </citation>
    <scope>NUCLEOTIDE SEQUENCE</scope>
    <source>
        <strain evidence="3">NRRL Y-64009</strain>
    </source>
</reference>
<dbReference type="GO" id="GO:0008033">
    <property type="term" value="P:tRNA processing"/>
    <property type="evidence" value="ECO:0007669"/>
    <property type="project" value="InterPro"/>
</dbReference>
<dbReference type="GO" id="GO:0000172">
    <property type="term" value="C:ribonuclease MRP complex"/>
    <property type="evidence" value="ECO:0007669"/>
    <property type="project" value="InterPro"/>
</dbReference>
<feature type="compositionally biased region" description="Basic residues" evidence="1">
    <location>
        <begin position="107"/>
        <end position="123"/>
    </location>
</feature>
<gene>
    <name evidence="3" type="ORF">POJ06DRAFT_51860</name>
</gene>
<dbReference type="InterPro" id="IPR020347">
    <property type="entry name" value="Pop8"/>
</dbReference>
<evidence type="ECO:0000313" key="4">
    <source>
        <dbReference type="Proteomes" id="UP001217417"/>
    </source>
</evidence>
<dbReference type="EMBL" id="JARPMG010000002">
    <property type="protein sequence ID" value="KAJ8102570.1"/>
    <property type="molecule type" value="Genomic_DNA"/>
</dbReference>
<sequence length="268" mass="29640">MSTLILFTHNLRSALMIKPAVAHNHHPSTISTMADSVPSPEQMSVAPEQLIVEPGDTSMPSSKRKLADPKAANTSALSPTDIHCETKRTKRPRIGSDNKNEGQTSNKYHKHEKRERRRAKQLAKKQEQAARNSRLTIKATEWSYLKLEITLVPSSAAIPQPDSIDLITVYTVLQSALKRYLGIIGSSLHFDILHVRNLTVYLRVPSKDFSPFWAAISGFYVDANATSGFKIVDGYSKVAITIAKTSKFLNGVTGPPRKWVPPTAPTTE</sequence>
<dbReference type="AlphaFoldDB" id="A0AAD7QWH9"/>
<proteinExistence type="predicted"/>
<keyword evidence="4" id="KW-1185">Reference proteome</keyword>
<evidence type="ECO:0000313" key="3">
    <source>
        <dbReference type="EMBL" id="KAJ8102570.1"/>
    </source>
</evidence>
<protein>
    <recommendedName>
        <fullName evidence="2">Ribonucleases P/MRP subunit Pop8-like domain-containing protein</fullName>
    </recommendedName>
</protein>
<organism evidence="3 4">
    <name type="scientific">Lipomyces tetrasporus</name>
    <dbReference type="NCBI Taxonomy" id="54092"/>
    <lineage>
        <taxon>Eukaryota</taxon>
        <taxon>Fungi</taxon>
        <taxon>Dikarya</taxon>
        <taxon>Ascomycota</taxon>
        <taxon>Saccharomycotina</taxon>
        <taxon>Lipomycetes</taxon>
        <taxon>Lipomycetales</taxon>
        <taxon>Lipomycetaceae</taxon>
        <taxon>Lipomyces</taxon>
    </lineage>
</organism>
<feature type="region of interest" description="Disordered" evidence="1">
    <location>
        <begin position="53"/>
        <end position="131"/>
    </location>
</feature>
<evidence type="ECO:0000259" key="2">
    <source>
        <dbReference type="Pfam" id="PF20976"/>
    </source>
</evidence>
<dbReference type="GO" id="GO:0004526">
    <property type="term" value="F:ribonuclease P activity"/>
    <property type="evidence" value="ECO:0007669"/>
    <property type="project" value="TreeGrafter"/>
</dbReference>
<dbReference type="InterPro" id="IPR049128">
    <property type="entry name" value="Pop8-like_dom"/>
</dbReference>
<dbReference type="GO" id="GO:0000171">
    <property type="term" value="F:ribonuclease MRP activity"/>
    <property type="evidence" value="ECO:0007669"/>
    <property type="project" value="TreeGrafter"/>
</dbReference>
<dbReference type="GO" id="GO:0005655">
    <property type="term" value="C:nucleolar ribonuclease P complex"/>
    <property type="evidence" value="ECO:0007669"/>
    <property type="project" value="InterPro"/>
</dbReference>
<dbReference type="GO" id="GO:0000294">
    <property type="term" value="P:nuclear-transcribed mRNA catabolic process, RNase MRP-dependent"/>
    <property type="evidence" value="ECO:0007669"/>
    <property type="project" value="TreeGrafter"/>
</dbReference>
<dbReference type="GO" id="GO:0034965">
    <property type="term" value="P:intronic box C/D snoRNA processing"/>
    <property type="evidence" value="ECO:0007669"/>
    <property type="project" value="TreeGrafter"/>
</dbReference>
<comment type="caution">
    <text evidence="3">The sequence shown here is derived from an EMBL/GenBank/DDBJ whole genome shotgun (WGS) entry which is preliminary data.</text>
</comment>
<dbReference type="GeneID" id="80886320"/>
<dbReference type="PANTHER" id="PTHR28173:SF1">
    <property type="entry name" value="RIBONUCLEASES P_MRP PROTEIN SUBUNIT POP8"/>
    <property type="match status" value="1"/>
</dbReference>